<dbReference type="PANTHER" id="PTHR11802">
    <property type="entry name" value="SERINE PROTEASE FAMILY S10 SERINE CARBOXYPEPTIDASE"/>
    <property type="match status" value="1"/>
</dbReference>
<accession>A0AAX6I3X6</accession>
<keyword evidence="5" id="KW-0378">Hydrolase</keyword>
<keyword evidence="5" id="KW-0645">Protease</keyword>
<dbReference type="GO" id="GO:0019748">
    <property type="term" value="P:secondary metabolic process"/>
    <property type="evidence" value="ECO:0007669"/>
    <property type="project" value="TreeGrafter"/>
</dbReference>
<gene>
    <name evidence="5" type="ORF">M6B38_276115</name>
</gene>
<dbReference type="PANTHER" id="PTHR11802:SF461">
    <property type="entry name" value="OS02G0687900 PROTEIN"/>
    <property type="match status" value="1"/>
</dbReference>
<evidence type="ECO:0000313" key="5">
    <source>
        <dbReference type="EMBL" id="KAJ6847671.1"/>
    </source>
</evidence>
<dbReference type="FunFam" id="3.40.50.1820:FF:000072">
    <property type="entry name" value="Serine carboxypeptidase-like 19"/>
    <property type="match status" value="1"/>
</dbReference>
<name>A0AAX6I3X6_IRIPA</name>
<sequence>MSSASSAPLPLLLLLLLLLLSSTALAAETITHLPGFHGPLPFHLETGYVAVDEDVELFFYFIHSERSPGEDPLFLWLNGGPGCSGLSGLLFDTGPLNLVIAKYDGSVPTLVYNPYSWTKVASIIFLDYPAGTGFSFSRSPEAYGAGDVTSSVEVYKFMIKWFQDHPEFLYNPLYITGDSYGGKIVPLVVHKLSEGNDVRHFYNLKGYVIGNPLTGELIDTNSRVPYAHGVGIIPDELLKEIEGHCEGEDYTKPTPNRVRCYKALDKFNQLYSEIYANYILEPLCAFSSRKPVDMIVTRSSSRKKYAEFLPPSPVPDVKCRSYGYYLSYFWANNNATREALHIKKDVIKEWTRCKYDMPYMYDVPSTVKYHFNLTSGGYRALVYSGDQDLYVPHVGTQAWIRSLNFSIVEDWRSWRVDGQVAGYTRKYINDLTFATVKNAGHTAAEYQPRNCLVMLQRWILGQSL</sequence>
<dbReference type="SUPFAM" id="SSF53474">
    <property type="entry name" value="alpha/beta-Hydrolases"/>
    <property type="match status" value="1"/>
</dbReference>
<keyword evidence="6" id="KW-1185">Reference proteome</keyword>
<keyword evidence="3" id="KW-0325">Glycoprotein</keyword>
<dbReference type="PRINTS" id="PR00724">
    <property type="entry name" value="CRBOXYPTASEC"/>
</dbReference>
<dbReference type="AlphaFoldDB" id="A0AAX6I3X6"/>
<dbReference type="GO" id="GO:0016747">
    <property type="term" value="F:acyltransferase activity, transferring groups other than amino-acyl groups"/>
    <property type="evidence" value="ECO:0007669"/>
    <property type="project" value="TreeGrafter"/>
</dbReference>
<dbReference type="EMBL" id="JANAVB010004999">
    <property type="protein sequence ID" value="KAJ6847671.1"/>
    <property type="molecule type" value="Genomic_DNA"/>
</dbReference>
<comment type="caution">
    <text evidence="5">The sequence shown here is derived from an EMBL/GenBank/DDBJ whole genome shotgun (WGS) entry which is preliminary data.</text>
</comment>
<dbReference type="Pfam" id="PF00450">
    <property type="entry name" value="Peptidase_S10"/>
    <property type="match status" value="1"/>
</dbReference>
<proteinExistence type="inferred from homology"/>
<evidence type="ECO:0000256" key="4">
    <source>
        <dbReference type="SAM" id="SignalP"/>
    </source>
</evidence>
<dbReference type="InterPro" id="IPR001563">
    <property type="entry name" value="Peptidase_S10"/>
</dbReference>
<feature type="chain" id="PRO_5043791780" evidence="4">
    <location>
        <begin position="27"/>
        <end position="464"/>
    </location>
</feature>
<evidence type="ECO:0000313" key="6">
    <source>
        <dbReference type="Proteomes" id="UP001140949"/>
    </source>
</evidence>
<reference evidence="5" key="1">
    <citation type="journal article" date="2023" name="GigaByte">
        <title>Genome assembly of the bearded iris, Iris pallida Lam.</title>
        <authorList>
            <person name="Bruccoleri R.E."/>
            <person name="Oakeley E.J."/>
            <person name="Faust A.M.E."/>
            <person name="Altorfer M."/>
            <person name="Dessus-Babus S."/>
            <person name="Burckhardt D."/>
            <person name="Oertli M."/>
            <person name="Naumann U."/>
            <person name="Petersen F."/>
            <person name="Wong J."/>
        </authorList>
    </citation>
    <scope>NUCLEOTIDE SEQUENCE</scope>
    <source>
        <strain evidence="5">GSM-AAB239-AS_SAM_17_03QT</strain>
    </source>
</reference>
<evidence type="ECO:0000256" key="2">
    <source>
        <dbReference type="ARBA" id="ARBA00022729"/>
    </source>
</evidence>
<feature type="signal peptide" evidence="4">
    <location>
        <begin position="1"/>
        <end position="26"/>
    </location>
</feature>
<keyword evidence="2 4" id="KW-0732">Signal</keyword>
<evidence type="ECO:0000256" key="1">
    <source>
        <dbReference type="ARBA" id="ARBA00009431"/>
    </source>
</evidence>
<dbReference type="GO" id="GO:0004185">
    <property type="term" value="F:serine-type carboxypeptidase activity"/>
    <property type="evidence" value="ECO:0007669"/>
    <property type="project" value="InterPro"/>
</dbReference>
<protein>
    <submittedName>
        <fullName evidence="5">Serine carboxypeptidase-like 18 isoform X2</fullName>
    </submittedName>
</protein>
<comment type="similarity">
    <text evidence="1">Belongs to the peptidase S10 family.</text>
</comment>
<dbReference type="GO" id="GO:0006508">
    <property type="term" value="P:proteolysis"/>
    <property type="evidence" value="ECO:0007669"/>
    <property type="project" value="InterPro"/>
</dbReference>
<keyword evidence="5" id="KW-0121">Carboxypeptidase</keyword>
<dbReference type="Proteomes" id="UP001140949">
    <property type="component" value="Unassembled WGS sequence"/>
</dbReference>
<organism evidence="5 6">
    <name type="scientific">Iris pallida</name>
    <name type="common">Sweet iris</name>
    <dbReference type="NCBI Taxonomy" id="29817"/>
    <lineage>
        <taxon>Eukaryota</taxon>
        <taxon>Viridiplantae</taxon>
        <taxon>Streptophyta</taxon>
        <taxon>Embryophyta</taxon>
        <taxon>Tracheophyta</taxon>
        <taxon>Spermatophyta</taxon>
        <taxon>Magnoliopsida</taxon>
        <taxon>Liliopsida</taxon>
        <taxon>Asparagales</taxon>
        <taxon>Iridaceae</taxon>
        <taxon>Iridoideae</taxon>
        <taxon>Irideae</taxon>
        <taxon>Iris</taxon>
    </lineage>
</organism>
<dbReference type="FunFam" id="3.40.50.12670:FF:000001">
    <property type="entry name" value="Carboxypeptidase"/>
    <property type="match status" value="1"/>
</dbReference>
<dbReference type="Gene3D" id="3.40.50.12670">
    <property type="match status" value="1"/>
</dbReference>
<dbReference type="InterPro" id="IPR029058">
    <property type="entry name" value="AB_hydrolase_fold"/>
</dbReference>
<evidence type="ECO:0000256" key="3">
    <source>
        <dbReference type="ARBA" id="ARBA00023180"/>
    </source>
</evidence>
<reference evidence="5" key="2">
    <citation type="submission" date="2023-04" db="EMBL/GenBank/DDBJ databases">
        <authorList>
            <person name="Bruccoleri R.E."/>
            <person name="Oakeley E.J."/>
            <person name="Faust A.-M."/>
            <person name="Dessus-Babus S."/>
            <person name="Altorfer M."/>
            <person name="Burckhardt D."/>
            <person name="Oertli M."/>
            <person name="Naumann U."/>
            <person name="Petersen F."/>
            <person name="Wong J."/>
        </authorList>
    </citation>
    <scope>NUCLEOTIDE SEQUENCE</scope>
    <source>
        <strain evidence="5">GSM-AAB239-AS_SAM_17_03QT</strain>
        <tissue evidence="5">Leaf</tissue>
    </source>
</reference>
<dbReference type="Gene3D" id="3.40.50.1820">
    <property type="entry name" value="alpha/beta hydrolase"/>
    <property type="match status" value="1"/>
</dbReference>